<feature type="region of interest" description="Disordered" evidence="1">
    <location>
        <begin position="123"/>
        <end position="144"/>
    </location>
</feature>
<organism evidence="3 4">
    <name type="scientific">Streptomyces gamaensis</name>
    <dbReference type="NCBI Taxonomy" id="1763542"/>
    <lineage>
        <taxon>Bacteria</taxon>
        <taxon>Bacillati</taxon>
        <taxon>Actinomycetota</taxon>
        <taxon>Actinomycetes</taxon>
        <taxon>Kitasatosporales</taxon>
        <taxon>Streptomycetaceae</taxon>
        <taxon>Streptomyces</taxon>
    </lineage>
</organism>
<dbReference type="EMBL" id="JBHSPB010000004">
    <property type="protein sequence ID" value="MFC5720353.1"/>
    <property type="molecule type" value="Genomic_DNA"/>
</dbReference>
<dbReference type="Proteomes" id="UP001596083">
    <property type="component" value="Unassembled WGS sequence"/>
</dbReference>
<dbReference type="RefSeq" id="WP_390315457.1">
    <property type="nucleotide sequence ID" value="NZ_JBHSPB010000004.1"/>
</dbReference>
<dbReference type="InterPro" id="IPR056911">
    <property type="entry name" value="Phage_Znf_bind_put"/>
</dbReference>
<evidence type="ECO:0000313" key="3">
    <source>
        <dbReference type="EMBL" id="MFC5720353.1"/>
    </source>
</evidence>
<evidence type="ECO:0000313" key="4">
    <source>
        <dbReference type="Proteomes" id="UP001596083"/>
    </source>
</evidence>
<proteinExistence type="predicted"/>
<accession>A0ABW0YY67</accession>
<feature type="domain" description="DNA-binding phage zinc finger" evidence="2">
    <location>
        <begin position="166"/>
        <end position="233"/>
    </location>
</feature>
<evidence type="ECO:0000259" key="2">
    <source>
        <dbReference type="Pfam" id="PF24623"/>
    </source>
</evidence>
<feature type="region of interest" description="Disordered" evidence="1">
    <location>
        <begin position="197"/>
        <end position="224"/>
    </location>
</feature>
<evidence type="ECO:0000256" key="1">
    <source>
        <dbReference type="SAM" id="MobiDB-lite"/>
    </source>
</evidence>
<keyword evidence="4" id="KW-1185">Reference proteome</keyword>
<reference evidence="4" key="1">
    <citation type="journal article" date="2019" name="Int. J. Syst. Evol. Microbiol.">
        <title>The Global Catalogue of Microorganisms (GCM) 10K type strain sequencing project: providing services to taxonomists for standard genome sequencing and annotation.</title>
        <authorList>
            <consortium name="The Broad Institute Genomics Platform"/>
            <consortium name="The Broad Institute Genome Sequencing Center for Infectious Disease"/>
            <person name="Wu L."/>
            <person name="Ma J."/>
        </authorList>
    </citation>
    <scope>NUCLEOTIDE SEQUENCE [LARGE SCALE GENOMIC DNA]</scope>
    <source>
        <strain evidence="4">CGMCC 4.7304</strain>
    </source>
</reference>
<sequence length="237" mass="25776">MDRQHVAALLNFCATVDSRVRRSMATQEQAAATIRSWAEALAHVPAVADTVDWDASRAARRYYEQAHGDRSAQFRPIEPADLLAAWAPYRAELMNRHTDPLPTADPDDVVAWRAELLGTRHAVAHGQQPPSEHRALTAGGPHPDVEARLRAIGSCIPAAARAELARYRPTRAAREAAVAAGQPDPLGVRCDWCQAPAGQPCRSRRTRPDGSVRSNAHRARPHPSRVDLAAARLATAV</sequence>
<comment type="caution">
    <text evidence="3">The sequence shown here is derived from an EMBL/GenBank/DDBJ whole genome shotgun (WGS) entry which is preliminary data.</text>
</comment>
<dbReference type="Pfam" id="PF24623">
    <property type="entry name" value="Phage_zn_bind_8"/>
    <property type="match status" value="1"/>
</dbReference>
<gene>
    <name evidence="3" type="ORF">ACFP1Z_09285</name>
</gene>
<name>A0ABW0YY67_9ACTN</name>
<protein>
    <recommendedName>
        <fullName evidence="2">DNA-binding phage zinc finger domain-containing protein</fullName>
    </recommendedName>
</protein>